<keyword evidence="3" id="KW-1185">Reference proteome</keyword>
<dbReference type="Pfam" id="PF00535">
    <property type="entry name" value="Glycos_transf_2"/>
    <property type="match status" value="1"/>
</dbReference>
<evidence type="ECO:0000259" key="1">
    <source>
        <dbReference type="Pfam" id="PF00535"/>
    </source>
</evidence>
<dbReference type="Proteomes" id="UP000011058">
    <property type="component" value="Chromosome"/>
</dbReference>
<dbReference type="GO" id="GO:0016740">
    <property type="term" value="F:transferase activity"/>
    <property type="evidence" value="ECO:0007669"/>
    <property type="project" value="UniProtKB-KW"/>
</dbReference>
<dbReference type="STRING" id="1166018.FAES_0593"/>
<organism evidence="2 3">
    <name type="scientific">Fibrella aestuarina BUZ 2</name>
    <dbReference type="NCBI Taxonomy" id="1166018"/>
    <lineage>
        <taxon>Bacteria</taxon>
        <taxon>Pseudomonadati</taxon>
        <taxon>Bacteroidota</taxon>
        <taxon>Cytophagia</taxon>
        <taxon>Cytophagales</taxon>
        <taxon>Spirosomataceae</taxon>
        <taxon>Fibrella</taxon>
    </lineage>
</organism>
<keyword evidence="2" id="KW-0808">Transferase</keyword>
<dbReference type="InterPro" id="IPR001173">
    <property type="entry name" value="Glyco_trans_2-like"/>
</dbReference>
<dbReference type="AlphaFoldDB" id="I0K3A1"/>
<dbReference type="Gene3D" id="3.90.550.10">
    <property type="entry name" value="Spore Coat Polysaccharide Biosynthesis Protein SpsA, Chain A"/>
    <property type="match status" value="1"/>
</dbReference>
<protein>
    <submittedName>
        <fullName evidence="2">Glycosyl transferase family 2</fullName>
    </submittedName>
</protein>
<dbReference type="KEGG" id="fae:FAES_0593"/>
<evidence type="ECO:0000313" key="3">
    <source>
        <dbReference type="Proteomes" id="UP000011058"/>
    </source>
</evidence>
<dbReference type="EMBL" id="HE796683">
    <property type="protein sequence ID" value="CCG98604.1"/>
    <property type="molecule type" value="Genomic_DNA"/>
</dbReference>
<dbReference type="GO" id="GO:0006487">
    <property type="term" value="P:protein N-linked glycosylation"/>
    <property type="evidence" value="ECO:0007669"/>
    <property type="project" value="TreeGrafter"/>
</dbReference>
<dbReference type="eggNOG" id="COG1215">
    <property type="taxonomic scope" value="Bacteria"/>
</dbReference>
<name>I0K3A1_9BACT</name>
<dbReference type="HOGENOM" id="CLU_033536_9_0_10"/>
<gene>
    <name evidence="2" type="ORF">FAES_0593</name>
</gene>
<dbReference type="PANTHER" id="PTHR10859">
    <property type="entry name" value="GLYCOSYL TRANSFERASE"/>
    <property type="match status" value="1"/>
</dbReference>
<dbReference type="RefSeq" id="WP_015329704.1">
    <property type="nucleotide sequence ID" value="NC_020054.1"/>
</dbReference>
<feature type="domain" description="Glycosyltransferase 2-like" evidence="1">
    <location>
        <begin position="6"/>
        <end position="177"/>
    </location>
</feature>
<evidence type="ECO:0000313" key="2">
    <source>
        <dbReference type="EMBL" id="CCG98604.1"/>
    </source>
</evidence>
<dbReference type="PANTHER" id="PTHR10859:SF91">
    <property type="entry name" value="DOLICHYL-PHOSPHATE BETA-GLUCOSYLTRANSFERASE"/>
    <property type="match status" value="1"/>
</dbReference>
<dbReference type="SUPFAM" id="SSF53448">
    <property type="entry name" value="Nucleotide-diphospho-sugar transferases"/>
    <property type="match status" value="1"/>
</dbReference>
<accession>I0K3A1</accession>
<reference evidence="2 3" key="1">
    <citation type="journal article" date="2012" name="J. Bacteriol.">
        <title>Genome Sequence of Fibrella aestuarina BUZ 2T, a Filamentous Marine Bacterium.</title>
        <authorList>
            <person name="Filippini M."/>
            <person name="Qi W."/>
            <person name="Blom J."/>
            <person name="Goesmann A."/>
            <person name="Smits T.H."/>
            <person name="Bagheri H.C."/>
        </authorList>
    </citation>
    <scope>NUCLEOTIDE SEQUENCE [LARGE SCALE GENOMIC DNA]</scope>
    <source>
        <strain evidence="3">BUZ 2T</strain>
    </source>
</reference>
<dbReference type="InterPro" id="IPR029044">
    <property type="entry name" value="Nucleotide-diphossugar_trans"/>
</dbReference>
<proteinExistence type="predicted"/>
<sequence length="247" mass="28302">MTNPVCIIIPCYNEADRLPAEAFLTYLTAHSDVSFCFVNDGSRDGTADVLARLQQQMPRQVDVLNLTANQGKAGAVRAGMQHTLPKGYTYLGYFDADLATPLTAIDDLRRVLDQQPDCRLVMGSRIKHLGVNIQRKAFRHYVGRIIATFISLILNLPVYDSQCGAKLMRRDVVDAIFRDPFISPWLFDVELLARLIGVYGRPNLPGKLLEFPLREWIEQADSRISPTYMFRMWAELYRIYRTYNHLR</sequence>